<feature type="region of interest" description="Disordered" evidence="1">
    <location>
        <begin position="1"/>
        <end position="38"/>
    </location>
</feature>
<reference evidence="3 4" key="1">
    <citation type="submission" date="2019-11" db="EMBL/GenBank/DDBJ databases">
        <authorList>
            <person name="Dong K."/>
        </authorList>
    </citation>
    <scope>NUCLEOTIDE SEQUENCE [LARGE SCALE GENOMIC DNA]</scope>
    <source>
        <strain evidence="3 4">NBRC 111993</strain>
    </source>
</reference>
<evidence type="ECO:0000259" key="2">
    <source>
        <dbReference type="Pfam" id="PF05899"/>
    </source>
</evidence>
<dbReference type="Proteomes" id="UP000478183">
    <property type="component" value="Unassembled WGS sequence"/>
</dbReference>
<accession>A0A6L6J7P7</accession>
<name>A0A6L6J7P7_9RHOB</name>
<comment type="caution">
    <text evidence="3">The sequence shown here is derived from an EMBL/GenBank/DDBJ whole genome shotgun (WGS) entry which is preliminary data.</text>
</comment>
<gene>
    <name evidence="3" type="ORF">GL286_09545</name>
</gene>
<evidence type="ECO:0000256" key="1">
    <source>
        <dbReference type="SAM" id="MobiDB-lite"/>
    </source>
</evidence>
<organism evidence="3 4">
    <name type="scientific">Paracoccus aestuariivivens</name>
    <dbReference type="NCBI Taxonomy" id="1820333"/>
    <lineage>
        <taxon>Bacteria</taxon>
        <taxon>Pseudomonadati</taxon>
        <taxon>Pseudomonadota</taxon>
        <taxon>Alphaproteobacteria</taxon>
        <taxon>Rhodobacterales</taxon>
        <taxon>Paracoccaceae</taxon>
        <taxon>Paracoccus</taxon>
    </lineage>
</organism>
<protein>
    <submittedName>
        <fullName evidence="3">DUF861 domain-containing protein</fullName>
    </submittedName>
</protein>
<dbReference type="PANTHER" id="PTHR40943:SF1">
    <property type="entry name" value="CYTOPLASMIC PROTEIN"/>
    <property type="match status" value="1"/>
</dbReference>
<dbReference type="Pfam" id="PF05899">
    <property type="entry name" value="Cupin_3"/>
    <property type="match status" value="1"/>
</dbReference>
<sequence>MTNLIRIDHNPASAPELGSPRPERVIEGNPTSQSWDMEATPDGKVTCGVWEVAPGAWNVVKDAWELMTIISGHSELTEDGGETIVLVPGTSVVMRAGFRGVWRVIEPTRKVWTIYEA</sequence>
<dbReference type="InterPro" id="IPR008579">
    <property type="entry name" value="UGlyAH_Cupin_dom"/>
</dbReference>
<dbReference type="PANTHER" id="PTHR40943">
    <property type="entry name" value="CYTOPLASMIC PROTEIN-RELATED"/>
    <property type="match status" value="1"/>
</dbReference>
<dbReference type="InterPro" id="IPR011051">
    <property type="entry name" value="RmlC_Cupin_sf"/>
</dbReference>
<dbReference type="AlphaFoldDB" id="A0A6L6J7P7"/>
<keyword evidence="4" id="KW-1185">Reference proteome</keyword>
<dbReference type="InterPro" id="IPR014710">
    <property type="entry name" value="RmlC-like_jellyroll"/>
</dbReference>
<dbReference type="RefSeq" id="WP_155095329.1">
    <property type="nucleotide sequence ID" value="NZ_WMIE01000004.1"/>
</dbReference>
<evidence type="ECO:0000313" key="4">
    <source>
        <dbReference type="Proteomes" id="UP000478183"/>
    </source>
</evidence>
<proteinExistence type="predicted"/>
<dbReference type="EMBL" id="WMIE01000004">
    <property type="protein sequence ID" value="MTH77970.1"/>
    <property type="molecule type" value="Genomic_DNA"/>
</dbReference>
<evidence type="ECO:0000313" key="3">
    <source>
        <dbReference type="EMBL" id="MTH77970.1"/>
    </source>
</evidence>
<feature type="domain" description="(S)-ureidoglycine aminohydrolase cupin" evidence="2">
    <location>
        <begin position="41"/>
        <end position="111"/>
    </location>
</feature>
<dbReference type="Gene3D" id="2.60.120.10">
    <property type="entry name" value="Jelly Rolls"/>
    <property type="match status" value="1"/>
</dbReference>
<dbReference type="SUPFAM" id="SSF51182">
    <property type="entry name" value="RmlC-like cupins"/>
    <property type="match status" value="1"/>
</dbReference>
<dbReference type="OrthoDB" id="9799053at2"/>